<dbReference type="NCBIfam" id="NF033503">
    <property type="entry name" value="LarB"/>
    <property type="match status" value="1"/>
</dbReference>
<dbReference type="Proteomes" id="UP001165089">
    <property type="component" value="Unassembled WGS sequence"/>
</dbReference>
<accession>A0ABQ5Q2Z8</accession>
<gene>
    <name evidence="2" type="primary">cpmA</name>
    <name evidence="2" type="ORF">GETHPA_05210</name>
</gene>
<organism evidence="2 3">
    <name type="scientific">Geothrix rubra</name>
    <dbReference type="NCBI Taxonomy" id="2927977"/>
    <lineage>
        <taxon>Bacteria</taxon>
        <taxon>Pseudomonadati</taxon>
        <taxon>Acidobacteriota</taxon>
        <taxon>Holophagae</taxon>
        <taxon>Holophagales</taxon>
        <taxon>Holophagaceae</taxon>
        <taxon>Geothrix</taxon>
    </lineage>
</organism>
<dbReference type="Gene3D" id="3.40.50.1970">
    <property type="match status" value="1"/>
</dbReference>
<proteinExistence type="predicted"/>
<dbReference type="Pfam" id="PF00731">
    <property type="entry name" value="AIRC"/>
    <property type="match status" value="1"/>
</dbReference>
<evidence type="ECO:0000313" key="2">
    <source>
        <dbReference type="EMBL" id="GLH68988.1"/>
    </source>
</evidence>
<dbReference type="InterPro" id="IPR039476">
    <property type="entry name" value="P2CMN_synthase_LarB"/>
</dbReference>
<dbReference type="SMART" id="SM01001">
    <property type="entry name" value="AIRC"/>
    <property type="match status" value="1"/>
</dbReference>
<feature type="domain" description="PurE" evidence="1">
    <location>
        <begin position="79"/>
        <end position="205"/>
    </location>
</feature>
<keyword evidence="3" id="KW-1185">Reference proteome</keyword>
<protein>
    <submittedName>
        <fullName evidence="2">1-(5-phosphoribosyl)-5-amino-4-imidazole-carboxyl ate carboxylase</fullName>
    </submittedName>
</protein>
<dbReference type="PANTHER" id="PTHR43064:SF1">
    <property type="entry name" value="SLL1489 PROTEIN"/>
    <property type="match status" value="1"/>
</dbReference>
<evidence type="ECO:0000259" key="1">
    <source>
        <dbReference type="SMART" id="SM01001"/>
    </source>
</evidence>
<dbReference type="RefSeq" id="WP_285722697.1">
    <property type="nucleotide sequence ID" value="NZ_BSDD01000001.1"/>
</dbReference>
<dbReference type="PANTHER" id="PTHR43064">
    <property type="entry name" value="PHOSPHORIBOSYLAMINOIMIDAZOLE CARBOXYLASE-RELATED"/>
    <property type="match status" value="1"/>
</dbReference>
<evidence type="ECO:0000313" key="3">
    <source>
        <dbReference type="Proteomes" id="UP001165089"/>
    </source>
</evidence>
<comment type="caution">
    <text evidence="2">The sequence shown here is derived from an EMBL/GenBank/DDBJ whole genome shotgun (WGS) entry which is preliminary data.</text>
</comment>
<name>A0ABQ5Q2Z8_9BACT</name>
<dbReference type="SUPFAM" id="SSF52255">
    <property type="entry name" value="N5-CAIR mutase (phosphoribosylaminoimidazole carboxylase, PurE)"/>
    <property type="match status" value="1"/>
</dbReference>
<dbReference type="EMBL" id="BSDD01000001">
    <property type="protein sequence ID" value="GLH68988.1"/>
    <property type="molecule type" value="Genomic_DNA"/>
</dbReference>
<sequence>MNADIRWDHDRESRTGIPEVVFAPGKTVEQVVRLFSEGEGLRLATRLSDAQMAAVEGLAQVDPVARTAVRAPRPLRDQPPVGLLTAGTGDIPVAMEAKAVLEALGHPVKTFFDVGVAGLHRLQSVLPELRVCPAIIVCAGMEGALPSVLAGLVDSLVIAVPTSIGTGVAIGGTTALHGMLASCSPGIAVVNIDNGFGAACCAIKVVGHLARRS</sequence>
<reference evidence="2 3" key="1">
    <citation type="journal article" date="2023" name="Antonie Van Leeuwenhoek">
        <title>Mesoterricola silvestris gen. nov., sp. nov., Mesoterricola sediminis sp. nov., Geothrix oryzae sp. nov., Geothrix edaphica sp. nov., Geothrix rubra sp. nov., and Geothrix limicola sp. nov., six novel members of Acidobacteriota isolated from soils.</title>
        <authorList>
            <person name="Itoh H."/>
            <person name="Sugisawa Y."/>
            <person name="Mise K."/>
            <person name="Xu Z."/>
            <person name="Kuniyasu M."/>
            <person name="Ushijima N."/>
            <person name="Kawano K."/>
            <person name="Kobayashi E."/>
            <person name="Shiratori Y."/>
            <person name="Masuda Y."/>
            <person name="Senoo K."/>
        </authorList>
    </citation>
    <scope>NUCLEOTIDE SEQUENCE [LARGE SCALE GENOMIC DNA]</scope>
    <source>
        <strain evidence="2 3">Red803</strain>
    </source>
</reference>
<dbReference type="InterPro" id="IPR000031">
    <property type="entry name" value="PurE_dom"/>
</dbReference>